<name>A0ABR4MW71_9FUNG</name>
<accession>A0ABR4MW71</accession>
<comment type="subcellular location">
    <subcellularLocation>
        <location evidence="1">Mitochondrion</location>
    </subcellularLocation>
</comment>
<protein>
    <recommendedName>
        <fullName evidence="7">Large ribosomal subunit protein mL54</fullName>
    </recommendedName>
</protein>
<gene>
    <name evidence="8" type="ORF">HK105_209009</name>
</gene>
<evidence type="ECO:0000256" key="5">
    <source>
        <dbReference type="ARBA" id="ARBA00023274"/>
    </source>
</evidence>
<comment type="similarity">
    <text evidence="6">Belongs to the mitochondrion-specific ribosomal protein mL54 family.</text>
</comment>
<evidence type="ECO:0000256" key="4">
    <source>
        <dbReference type="ARBA" id="ARBA00023128"/>
    </source>
</evidence>
<evidence type="ECO:0000256" key="3">
    <source>
        <dbReference type="ARBA" id="ARBA00022980"/>
    </source>
</evidence>
<dbReference type="Proteomes" id="UP001527925">
    <property type="component" value="Unassembled WGS sequence"/>
</dbReference>
<evidence type="ECO:0000256" key="2">
    <source>
        <dbReference type="ARBA" id="ARBA00022946"/>
    </source>
</evidence>
<dbReference type="EMBL" id="JADGIZ020000104">
    <property type="protein sequence ID" value="KAL2911520.1"/>
    <property type="molecule type" value="Genomic_DNA"/>
</dbReference>
<keyword evidence="9" id="KW-1185">Reference proteome</keyword>
<proteinExistence type="inferred from homology"/>
<evidence type="ECO:0000313" key="9">
    <source>
        <dbReference type="Proteomes" id="UP001527925"/>
    </source>
</evidence>
<evidence type="ECO:0000256" key="6">
    <source>
        <dbReference type="ARBA" id="ARBA00033752"/>
    </source>
</evidence>
<evidence type="ECO:0000256" key="1">
    <source>
        <dbReference type="ARBA" id="ARBA00004173"/>
    </source>
</evidence>
<keyword evidence="5" id="KW-0687">Ribonucleoprotein</keyword>
<sequence>MRLVSGGPSCFTVVSSCKEGTVLKGLNVLKDGKDPVAKADSGYPAWLWTLLDPKEPPVEKKDQLSIHHLRSLSREKIRAFALSKQTKY</sequence>
<keyword evidence="4" id="KW-0496">Mitochondrion</keyword>
<comment type="caution">
    <text evidence="8">The sequence shown here is derived from an EMBL/GenBank/DDBJ whole genome shotgun (WGS) entry which is preliminary data.</text>
</comment>
<keyword evidence="2" id="KW-0809">Transit peptide</keyword>
<dbReference type="Pfam" id="PF08561">
    <property type="entry name" value="Ribosomal_L37"/>
    <property type="match status" value="1"/>
</dbReference>
<evidence type="ECO:0000313" key="8">
    <source>
        <dbReference type="EMBL" id="KAL2911520.1"/>
    </source>
</evidence>
<dbReference type="InterPro" id="IPR013870">
    <property type="entry name" value="Ribosomal_mL54"/>
</dbReference>
<dbReference type="PANTHER" id="PTHR28595:SF1">
    <property type="entry name" value="LARGE RIBOSOMAL SUBUNIT PROTEIN ML54"/>
    <property type="match status" value="1"/>
</dbReference>
<dbReference type="PANTHER" id="PTHR28595">
    <property type="entry name" value="39S RIBOSOMAL PROTEIN L54, MITOCHONDRIAL"/>
    <property type="match status" value="1"/>
</dbReference>
<evidence type="ECO:0000256" key="7">
    <source>
        <dbReference type="ARBA" id="ARBA00035179"/>
    </source>
</evidence>
<dbReference type="PROSITE" id="PS51257">
    <property type="entry name" value="PROKAR_LIPOPROTEIN"/>
    <property type="match status" value="1"/>
</dbReference>
<organism evidence="8 9">
    <name type="scientific">Polyrhizophydium stewartii</name>
    <dbReference type="NCBI Taxonomy" id="2732419"/>
    <lineage>
        <taxon>Eukaryota</taxon>
        <taxon>Fungi</taxon>
        <taxon>Fungi incertae sedis</taxon>
        <taxon>Chytridiomycota</taxon>
        <taxon>Chytridiomycota incertae sedis</taxon>
        <taxon>Chytridiomycetes</taxon>
        <taxon>Rhizophydiales</taxon>
        <taxon>Rhizophydiales incertae sedis</taxon>
        <taxon>Polyrhizophydium</taxon>
    </lineage>
</organism>
<keyword evidence="3" id="KW-0689">Ribosomal protein</keyword>
<reference evidence="8 9" key="1">
    <citation type="submission" date="2023-09" db="EMBL/GenBank/DDBJ databases">
        <title>Pangenome analysis of Batrachochytrium dendrobatidis and related Chytrids.</title>
        <authorList>
            <person name="Yacoub M.N."/>
            <person name="Stajich J.E."/>
            <person name="James T.Y."/>
        </authorList>
    </citation>
    <scope>NUCLEOTIDE SEQUENCE [LARGE SCALE GENOMIC DNA]</scope>
    <source>
        <strain evidence="8 9">JEL0888</strain>
    </source>
</reference>